<keyword evidence="1 2" id="KW-0732">Signal</keyword>
<evidence type="ECO:0000313" key="4">
    <source>
        <dbReference type="Proteomes" id="UP000490922"/>
    </source>
</evidence>
<reference evidence="3 4" key="1">
    <citation type="submission" date="2019-09" db="EMBL/GenBank/DDBJ databases">
        <title>Flavobacterium sp. nov., isolated from glacier ice.</title>
        <authorList>
            <person name="Liu Q."/>
        </authorList>
    </citation>
    <scope>NUCLEOTIDE SEQUENCE [LARGE SCALE GENOMIC DNA]</scope>
    <source>
        <strain evidence="3 4">NBRC 112527</strain>
    </source>
</reference>
<dbReference type="InterPro" id="IPR017853">
    <property type="entry name" value="GH"/>
</dbReference>
<accession>A0A7J5ADB5</accession>
<feature type="signal peptide" evidence="2">
    <location>
        <begin position="1"/>
        <end position="24"/>
    </location>
</feature>
<dbReference type="OrthoDB" id="9800974at2"/>
<dbReference type="SUPFAM" id="SSF51445">
    <property type="entry name" value="(Trans)glycosidases"/>
    <property type="match status" value="1"/>
</dbReference>
<protein>
    <submittedName>
        <fullName evidence="3">T9SS type A sorting domain-containing protein</fullName>
    </submittedName>
</protein>
<name>A0A7J5ADB5_9FLAO</name>
<evidence type="ECO:0000256" key="2">
    <source>
        <dbReference type="SAM" id="SignalP"/>
    </source>
</evidence>
<dbReference type="EMBL" id="WAEM01000005">
    <property type="protein sequence ID" value="KAB1155473.1"/>
    <property type="molecule type" value="Genomic_DNA"/>
</dbReference>
<dbReference type="NCBIfam" id="TIGR04183">
    <property type="entry name" value="Por_Secre_tail"/>
    <property type="match status" value="1"/>
</dbReference>
<feature type="chain" id="PRO_5029643784" evidence="2">
    <location>
        <begin position="25"/>
        <end position="685"/>
    </location>
</feature>
<gene>
    <name evidence="3" type="ORF">F6464_10170</name>
</gene>
<sequence>MKKLTFKYCIFFVLMVSSLKTIQAQSLPISSYGVWDRGGKITDFSKSNVDFVMGIEASAKWEDIEHVKGTFNFSSLQTEIDKAYTNNKPIRLSVEVGPDAPLWMYKGEPYSGGITYPQVEKVTTSGGNDKPFWPFYPEYLSQTYQDYLWIFLSKFSDFLRNQPQRKFSKIAFVQVKTGCTGDEVPFKGNVDNNLYDISNKDWYDFRLTVFGKYKQYFNDVPNNPIVLSFNNIDPSDPNEVYAWDWITTQIDTKIGFGIKGGAFNRGHHLSGEQSYKESLHQYLVNPKLPIKTFSASEMDGTTQDTYFQICEDMSYYWAALGGINVGLSTNNLNAVAMDYAINNPIGTDTFRMFTRYAQQVYAATATTAFSIFHDGLNSADTARFPEKDFGNTKATMDNTDRYVKICQAYASRGARMDDLAAVVQGQVYQRARQTGLNDAGWNIAEGNIERFFTQINPNDTSIGLFRVRGTITASSSKYDRFARSFENSSGKNTMYFKFDPEVFTNSIPKSLQFKIIWLDKTKGSTWAFKYKSPQGIKEAKQVTGIGDNNWKEETFTITDAIVDQSGDYGSDFTLVNTDTVDDIFNGIEVGIERTTLPLSVGSNTIHPADFISFFKQNEFKANINFNTNSKANIKLFNLNGSLMMSEDVILKAGNNFFSKTLSISSGVYIAVLKLEGKSISQKVIK</sequence>
<organism evidence="3 4">
    <name type="scientific">Flavobacterium luteum</name>
    <dbReference type="NCBI Taxonomy" id="2026654"/>
    <lineage>
        <taxon>Bacteria</taxon>
        <taxon>Pseudomonadati</taxon>
        <taxon>Bacteroidota</taxon>
        <taxon>Flavobacteriia</taxon>
        <taxon>Flavobacteriales</taxon>
        <taxon>Flavobacteriaceae</taxon>
        <taxon>Flavobacterium</taxon>
    </lineage>
</organism>
<dbReference type="Proteomes" id="UP000490922">
    <property type="component" value="Unassembled WGS sequence"/>
</dbReference>
<evidence type="ECO:0000313" key="3">
    <source>
        <dbReference type="EMBL" id="KAB1155473.1"/>
    </source>
</evidence>
<dbReference type="InterPro" id="IPR026444">
    <property type="entry name" value="Secre_tail"/>
</dbReference>
<dbReference type="AlphaFoldDB" id="A0A7J5ADB5"/>
<evidence type="ECO:0000256" key="1">
    <source>
        <dbReference type="ARBA" id="ARBA00022729"/>
    </source>
</evidence>
<comment type="caution">
    <text evidence="3">The sequence shown here is derived from an EMBL/GenBank/DDBJ whole genome shotgun (WGS) entry which is preliminary data.</text>
</comment>
<proteinExistence type="predicted"/>
<keyword evidence="4" id="KW-1185">Reference proteome</keyword>